<dbReference type="Proteomes" id="UP000829998">
    <property type="component" value="Chromosome"/>
</dbReference>
<reference evidence="2 3" key="1">
    <citation type="submission" date="2022-04" db="EMBL/GenBank/DDBJ databases">
        <authorList>
            <person name="Ra J.-S."/>
            <person name="Kim S.-B."/>
        </authorList>
    </citation>
    <scope>NUCLEOTIDE SEQUENCE [LARGE SCALE GENOMIC DNA]</scope>
    <source>
        <strain evidence="2 3">MMS21-Er5</strain>
    </source>
</reference>
<protein>
    <submittedName>
        <fullName evidence="2">Uncharacterized protein</fullName>
    </submittedName>
</protein>
<gene>
    <name evidence="2" type="ORF">M0M44_16765</name>
</gene>
<feature type="transmembrane region" description="Helical" evidence="1">
    <location>
        <begin position="62"/>
        <end position="82"/>
    </location>
</feature>
<keyword evidence="1" id="KW-1133">Transmembrane helix</keyword>
<evidence type="ECO:0000256" key="1">
    <source>
        <dbReference type="SAM" id="Phobius"/>
    </source>
</evidence>
<feature type="transmembrane region" description="Helical" evidence="1">
    <location>
        <begin position="33"/>
        <end position="53"/>
    </location>
</feature>
<accession>A0ABY4LMU3</accession>
<keyword evidence="1" id="KW-0812">Transmembrane</keyword>
<name>A0ABY4LMU3_9FLAO</name>
<evidence type="ECO:0000313" key="3">
    <source>
        <dbReference type="Proteomes" id="UP000829998"/>
    </source>
</evidence>
<dbReference type="RefSeq" id="WP_248726707.1">
    <property type="nucleotide sequence ID" value="NZ_CP096829.1"/>
</dbReference>
<organism evidence="2 3">
    <name type="scientific">Flavobacterium humidisoli</name>
    <dbReference type="NCBI Taxonomy" id="2937442"/>
    <lineage>
        <taxon>Bacteria</taxon>
        <taxon>Pseudomonadati</taxon>
        <taxon>Bacteroidota</taxon>
        <taxon>Flavobacteriia</taxon>
        <taxon>Flavobacteriales</taxon>
        <taxon>Flavobacteriaceae</taxon>
        <taxon>Flavobacterium</taxon>
    </lineage>
</organism>
<sequence length="159" mass="18495">MKTLMINIVFAITFLLLFLNRYTALYINNSIVHFVILLAAAISFIFIAGQLFGKLQTTKSRLLTILIVGCLCFIQSFLTWGGDWKTQTILYQNLGNRNKTIDFQMRGDRFAFGYKKRVINRLKLFPGLDWTTDVDTTKISSRQWKKVNLYVNEMKFDSN</sequence>
<proteinExistence type="predicted"/>
<evidence type="ECO:0000313" key="2">
    <source>
        <dbReference type="EMBL" id="UPZ14408.1"/>
    </source>
</evidence>
<keyword evidence="1" id="KW-0472">Membrane</keyword>
<dbReference type="EMBL" id="CP096829">
    <property type="protein sequence ID" value="UPZ14408.1"/>
    <property type="molecule type" value="Genomic_DNA"/>
</dbReference>
<keyword evidence="3" id="KW-1185">Reference proteome</keyword>